<dbReference type="RefSeq" id="WP_066327605.1">
    <property type="nucleotide sequence ID" value="NZ_LWSG01000003.1"/>
</dbReference>
<feature type="region of interest" description="Disordered" evidence="1">
    <location>
        <begin position="1"/>
        <end position="31"/>
    </location>
</feature>
<accession>A0A179T3P1</accession>
<organism evidence="2 3">
    <name type="scientific">Metabacillus litoralis</name>
    <dbReference type="NCBI Taxonomy" id="152268"/>
    <lineage>
        <taxon>Bacteria</taxon>
        <taxon>Bacillati</taxon>
        <taxon>Bacillota</taxon>
        <taxon>Bacilli</taxon>
        <taxon>Bacillales</taxon>
        <taxon>Bacillaceae</taxon>
        <taxon>Metabacillus</taxon>
    </lineage>
</organism>
<name>A0A179T3P1_9BACI</name>
<gene>
    <name evidence="2" type="ORF">A6K24_16280</name>
</gene>
<dbReference type="EMBL" id="LWSG01000003">
    <property type="protein sequence ID" value="OAS88597.1"/>
    <property type="molecule type" value="Genomic_DNA"/>
</dbReference>
<reference evidence="3" key="1">
    <citation type="submission" date="2016-04" db="EMBL/GenBank/DDBJ databases">
        <authorList>
            <person name="Lyu Z."/>
            <person name="Lyu W."/>
        </authorList>
    </citation>
    <scope>NUCLEOTIDE SEQUENCE [LARGE SCALE GENOMIC DNA]</scope>
    <source>
        <strain evidence="3">C44</strain>
    </source>
</reference>
<evidence type="ECO:0000256" key="1">
    <source>
        <dbReference type="SAM" id="MobiDB-lite"/>
    </source>
</evidence>
<proteinExistence type="predicted"/>
<keyword evidence="3" id="KW-1185">Reference proteome</keyword>
<dbReference type="OrthoDB" id="2924022at2"/>
<evidence type="ECO:0000313" key="2">
    <source>
        <dbReference type="EMBL" id="OAS88597.1"/>
    </source>
</evidence>
<feature type="compositionally biased region" description="Basic and acidic residues" evidence="1">
    <location>
        <begin position="1"/>
        <end position="15"/>
    </location>
</feature>
<evidence type="ECO:0000313" key="3">
    <source>
        <dbReference type="Proteomes" id="UP000078534"/>
    </source>
</evidence>
<dbReference type="AlphaFoldDB" id="A0A179T3P1"/>
<evidence type="ECO:0008006" key="4">
    <source>
        <dbReference type="Google" id="ProtNLM"/>
    </source>
</evidence>
<sequence length="60" mass="6782">MKKETYLTNAPKKEQITLQTDGTFPNLKNIDGDSVNEHKHQEVANSLIAEKEIGQQQENS</sequence>
<dbReference type="Proteomes" id="UP000078534">
    <property type="component" value="Unassembled WGS sequence"/>
</dbReference>
<protein>
    <recommendedName>
        <fullName evidence="4">DUF4025 domain-containing protein</fullName>
    </recommendedName>
</protein>
<comment type="caution">
    <text evidence="2">The sequence shown here is derived from an EMBL/GenBank/DDBJ whole genome shotgun (WGS) entry which is preliminary data.</text>
</comment>